<organism evidence="1 2">
    <name type="scientific">Gossypium lobatum</name>
    <dbReference type="NCBI Taxonomy" id="34289"/>
    <lineage>
        <taxon>Eukaryota</taxon>
        <taxon>Viridiplantae</taxon>
        <taxon>Streptophyta</taxon>
        <taxon>Embryophyta</taxon>
        <taxon>Tracheophyta</taxon>
        <taxon>Spermatophyta</taxon>
        <taxon>Magnoliopsida</taxon>
        <taxon>eudicotyledons</taxon>
        <taxon>Gunneridae</taxon>
        <taxon>Pentapetalae</taxon>
        <taxon>rosids</taxon>
        <taxon>malvids</taxon>
        <taxon>Malvales</taxon>
        <taxon>Malvaceae</taxon>
        <taxon>Malvoideae</taxon>
        <taxon>Gossypium</taxon>
    </lineage>
</organism>
<dbReference type="PANTHER" id="PTHR31704:SF37">
    <property type="entry name" value="HEAT SHOCK PROTEIN"/>
    <property type="match status" value="1"/>
</dbReference>
<gene>
    <name evidence="1" type="ORF">Golob_021416</name>
</gene>
<keyword evidence="2" id="KW-1185">Reference proteome</keyword>
<evidence type="ECO:0008006" key="3">
    <source>
        <dbReference type="Google" id="ProtNLM"/>
    </source>
</evidence>
<feature type="non-terminal residue" evidence="1">
    <location>
        <position position="1"/>
    </location>
</feature>
<comment type="caution">
    <text evidence="1">The sequence shown here is derived from an EMBL/GenBank/DDBJ whole genome shotgun (WGS) entry which is preliminary data.</text>
</comment>
<accession>A0A7J8LDS6</accession>
<reference evidence="1 2" key="1">
    <citation type="journal article" date="2019" name="Genome Biol. Evol.">
        <title>Insights into the evolution of the New World diploid cottons (Gossypium, subgenus Houzingenia) based on genome sequencing.</title>
        <authorList>
            <person name="Grover C.E."/>
            <person name="Arick M.A. 2nd"/>
            <person name="Thrash A."/>
            <person name="Conover J.L."/>
            <person name="Sanders W.S."/>
            <person name="Peterson D.G."/>
            <person name="Frelichowski J.E."/>
            <person name="Scheffler J.A."/>
            <person name="Scheffler B.E."/>
            <person name="Wendel J.F."/>
        </authorList>
    </citation>
    <scope>NUCLEOTIDE SEQUENCE [LARGE SCALE GENOMIC DNA]</scope>
    <source>
        <strain evidence="1">157</strain>
        <tissue evidence="1">Leaf</tissue>
    </source>
</reference>
<protein>
    <recommendedName>
        <fullName evidence="3">Myb/SANT-like domain-containing protein</fullName>
    </recommendedName>
</protein>
<dbReference type="EMBL" id="JABEZX010000002">
    <property type="protein sequence ID" value="MBA0550472.1"/>
    <property type="molecule type" value="Genomic_DNA"/>
</dbReference>
<dbReference type="PANTHER" id="PTHR31704">
    <property type="entry name" value="MYB/SANT-LIKE DNA-BINDING DOMAIN PROTEIN-RELATED"/>
    <property type="match status" value="1"/>
</dbReference>
<name>A0A7J8LDS6_9ROSI</name>
<dbReference type="Proteomes" id="UP000593572">
    <property type="component" value="Unassembled WGS sequence"/>
</dbReference>
<evidence type="ECO:0000313" key="2">
    <source>
        <dbReference type="Proteomes" id="UP000593572"/>
    </source>
</evidence>
<evidence type="ECO:0000313" key="1">
    <source>
        <dbReference type="EMBL" id="MBA0550472.1"/>
    </source>
</evidence>
<dbReference type="AlphaFoldDB" id="A0A7J8LDS6"/>
<proteinExistence type="predicted"/>
<sequence length="158" mass="18119">EDTDLGWNLTKETVDASHDWWESRLKVVLEAQNFRTLGIDPEFEGKLDQMFIGIVVTSDKVWAPSLGTLPSEFFEDVDNDILKENEEENAINDFHISSQVMSMVGNSSGDGSDDEREKNEILQHMESFNQLCHVAYSFVQLYYGKYIEATMHGFKTVR</sequence>